<keyword evidence="1" id="KW-0732">Signal</keyword>
<evidence type="ECO:0000259" key="2">
    <source>
        <dbReference type="SMART" id="SM00409"/>
    </source>
</evidence>
<evidence type="ECO:0000313" key="3">
    <source>
        <dbReference type="EMBL" id="KAK3519333.1"/>
    </source>
</evidence>
<reference evidence="3" key="1">
    <citation type="submission" date="2023-06" db="EMBL/GenBank/DDBJ databases">
        <title>Male Hemibagrus guttatus genome.</title>
        <authorList>
            <person name="Bian C."/>
        </authorList>
    </citation>
    <scope>NUCLEOTIDE SEQUENCE</scope>
    <source>
        <strain evidence="3">Male_cb2023</strain>
        <tissue evidence="3">Muscle</tissue>
    </source>
</reference>
<dbReference type="InterPro" id="IPR003599">
    <property type="entry name" value="Ig_sub"/>
</dbReference>
<evidence type="ECO:0000256" key="1">
    <source>
        <dbReference type="SAM" id="SignalP"/>
    </source>
</evidence>
<feature type="domain" description="Immunoglobulin" evidence="2">
    <location>
        <begin position="23"/>
        <end position="126"/>
    </location>
</feature>
<dbReference type="Gene3D" id="2.60.40.10">
    <property type="entry name" value="Immunoglobulins"/>
    <property type="match status" value="1"/>
</dbReference>
<gene>
    <name evidence="3" type="ORF">QTP70_024767</name>
</gene>
<dbReference type="Proteomes" id="UP001274896">
    <property type="component" value="Unassembled WGS sequence"/>
</dbReference>
<keyword evidence="4" id="KW-1185">Reference proteome</keyword>
<dbReference type="InterPro" id="IPR013106">
    <property type="entry name" value="Ig_V-set"/>
</dbReference>
<evidence type="ECO:0000313" key="4">
    <source>
        <dbReference type="Proteomes" id="UP001274896"/>
    </source>
</evidence>
<organism evidence="3 4">
    <name type="scientific">Hemibagrus guttatus</name>
    <dbReference type="NCBI Taxonomy" id="175788"/>
    <lineage>
        <taxon>Eukaryota</taxon>
        <taxon>Metazoa</taxon>
        <taxon>Chordata</taxon>
        <taxon>Craniata</taxon>
        <taxon>Vertebrata</taxon>
        <taxon>Euteleostomi</taxon>
        <taxon>Actinopterygii</taxon>
        <taxon>Neopterygii</taxon>
        <taxon>Teleostei</taxon>
        <taxon>Ostariophysi</taxon>
        <taxon>Siluriformes</taxon>
        <taxon>Bagridae</taxon>
        <taxon>Hemibagrus</taxon>
    </lineage>
</organism>
<sequence length="223" mass="24960">MMKSLLIFTLSLISDIDSCCAGSKTEHAFPGQNISIISNYPVVYDRDYKYIMKLDNDSILNGILDTHAQSQNKRFSISDDRNAKALSLSISNVTEADDGIYLCGVYDRMNSVQHYSFFTEIQLHVRGLTLSSKDNEQVHPGPCIYEEIDQTTNVAATDTELYMNAPSHSPDTEIFSTVPPPQEQNLTYTTVNFQKNPDDAAVTFSKEECTTEYATVQHTSTVE</sequence>
<dbReference type="SMART" id="SM00409">
    <property type="entry name" value="IG"/>
    <property type="match status" value="1"/>
</dbReference>
<name>A0AAE0QF87_9TELE</name>
<proteinExistence type="predicted"/>
<comment type="caution">
    <text evidence="3">The sequence shown here is derived from an EMBL/GenBank/DDBJ whole genome shotgun (WGS) entry which is preliminary data.</text>
</comment>
<dbReference type="EMBL" id="JAUCMX010000017">
    <property type="protein sequence ID" value="KAK3519333.1"/>
    <property type="molecule type" value="Genomic_DNA"/>
</dbReference>
<dbReference type="Pfam" id="PF07686">
    <property type="entry name" value="V-set"/>
    <property type="match status" value="1"/>
</dbReference>
<feature type="signal peptide" evidence="1">
    <location>
        <begin position="1"/>
        <end position="21"/>
    </location>
</feature>
<feature type="chain" id="PRO_5042014200" description="Immunoglobulin domain-containing protein" evidence="1">
    <location>
        <begin position="22"/>
        <end position="223"/>
    </location>
</feature>
<accession>A0AAE0QF87</accession>
<dbReference type="SUPFAM" id="SSF48726">
    <property type="entry name" value="Immunoglobulin"/>
    <property type="match status" value="1"/>
</dbReference>
<dbReference type="InterPro" id="IPR036179">
    <property type="entry name" value="Ig-like_dom_sf"/>
</dbReference>
<dbReference type="InterPro" id="IPR013783">
    <property type="entry name" value="Ig-like_fold"/>
</dbReference>
<protein>
    <recommendedName>
        <fullName evidence="2">Immunoglobulin domain-containing protein</fullName>
    </recommendedName>
</protein>
<dbReference type="AlphaFoldDB" id="A0AAE0QF87"/>